<organism evidence="2">
    <name type="scientific">Siphoviridae sp. ctOWj17</name>
    <dbReference type="NCBI Taxonomy" id="2826312"/>
    <lineage>
        <taxon>Viruses</taxon>
        <taxon>Duplodnaviria</taxon>
        <taxon>Heunggongvirae</taxon>
        <taxon>Uroviricota</taxon>
        <taxon>Caudoviricetes</taxon>
    </lineage>
</organism>
<accession>A0A8S5QRM8</accession>
<sequence>MAPTVSVGEASALLAAAMGRSVRSAVRTMWKKLAQALDGDSRMVWSALGVQLSRRDLVDLTLGSVLGAGGVIASNVLPTWLGLVGGLSLLAAGVRIAWQPGSRLLKNISLTDD</sequence>
<proteinExistence type="predicted"/>
<feature type="transmembrane region" description="Helical" evidence="1">
    <location>
        <begin position="80"/>
        <end position="98"/>
    </location>
</feature>
<dbReference type="EMBL" id="BK015721">
    <property type="protein sequence ID" value="DAE21919.1"/>
    <property type="molecule type" value="Genomic_DNA"/>
</dbReference>
<reference evidence="2" key="1">
    <citation type="journal article" date="2021" name="Proc. Natl. Acad. Sci. U.S.A.">
        <title>A Catalog of Tens of Thousands of Viruses from Human Metagenomes Reveals Hidden Associations with Chronic Diseases.</title>
        <authorList>
            <person name="Tisza M.J."/>
            <person name="Buck C.B."/>
        </authorList>
    </citation>
    <scope>NUCLEOTIDE SEQUENCE</scope>
    <source>
        <strain evidence="2">CtOWj17</strain>
    </source>
</reference>
<keyword evidence="1" id="KW-0472">Membrane</keyword>
<keyword evidence="1" id="KW-1133">Transmembrane helix</keyword>
<name>A0A8S5QRM8_9CAUD</name>
<evidence type="ECO:0000313" key="2">
    <source>
        <dbReference type="EMBL" id="DAE21919.1"/>
    </source>
</evidence>
<protein>
    <submittedName>
        <fullName evidence="2">Uncharacterized protein</fullName>
    </submittedName>
</protein>
<evidence type="ECO:0000256" key="1">
    <source>
        <dbReference type="SAM" id="Phobius"/>
    </source>
</evidence>
<keyword evidence="1" id="KW-0812">Transmembrane</keyword>